<evidence type="ECO:0000313" key="4">
    <source>
        <dbReference type="Proteomes" id="UP000706122"/>
    </source>
</evidence>
<feature type="region of interest" description="Disordered" evidence="1">
    <location>
        <begin position="103"/>
        <end position="163"/>
    </location>
</feature>
<reference evidence="2" key="1">
    <citation type="submission" date="2019-11" db="EMBL/GenBank/DDBJ databases">
        <title>Spread of Macrolides and rifampicin resistant Rhodococcus equi in clinical isolates in the USA.</title>
        <authorList>
            <person name="Alvarez-Narvaez S."/>
            <person name="Huber L."/>
            <person name="Cohen N.D."/>
            <person name="Slovis N."/>
            <person name="Greiter M."/>
            <person name="Giguere S."/>
            <person name="Hart K."/>
        </authorList>
    </citation>
    <scope>NUCLEOTIDE SEQUENCE</scope>
    <source>
        <strain evidence="2">Lh_5</strain>
    </source>
</reference>
<feature type="compositionally biased region" description="Basic and acidic residues" evidence="1">
    <location>
        <begin position="134"/>
        <end position="143"/>
    </location>
</feature>
<protein>
    <submittedName>
        <fullName evidence="2">Replication protein</fullName>
    </submittedName>
</protein>
<organism evidence="2 4">
    <name type="scientific">Rhodococcus hoagii</name>
    <name type="common">Corynebacterium equii</name>
    <dbReference type="NCBI Taxonomy" id="43767"/>
    <lineage>
        <taxon>Bacteria</taxon>
        <taxon>Bacillati</taxon>
        <taxon>Actinomycetota</taxon>
        <taxon>Actinomycetes</taxon>
        <taxon>Mycobacteriales</taxon>
        <taxon>Nocardiaceae</taxon>
        <taxon>Prescottella</taxon>
    </lineage>
</organism>
<dbReference type="EMBL" id="WUYC01000006">
    <property type="protein sequence ID" value="MBM4716994.1"/>
    <property type="molecule type" value="Genomic_DNA"/>
</dbReference>
<comment type="caution">
    <text evidence="2">The sequence shown here is derived from an EMBL/GenBank/DDBJ whole genome shotgun (WGS) entry which is preliminary data.</text>
</comment>
<evidence type="ECO:0000313" key="3">
    <source>
        <dbReference type="EMBL" id="MBM4716994.1"/>
    </source>
</evidence>
<name>A0AAE3B9I7_RHOHA</name>
<dbReference type="Proteomes" id="UP000706122">
    <property type="component" value="Unassembled WGS sequence"/>
</dbReference>
<sequence length="279" mass="30307">MSEHTHALGGIRRGPRRADHFTILSNAVLNDSRLSFRARGVLMWLLSKPADWRTRSESIAGQSPTEGRDAIRTAMRELEALGYLVRQKVQDDRGRWHTLQTIFEEPVDSSAGPGPGKATHGQSDSGEPVATQRTESRRTETNHPTRPAAASPTQRAPRRTGVVVSAHAEGRFDTLAAACRDKGLAARWDALKAADVDDITRLLETHGVPALVAAAVSAHQPHNATRYAQGWIGAWSALPLPRRAQTSRPSCGDCIEGWIEDPADGRPIRRCACRTAAAA</sequence>
<gene>
    <name evidence="2" type="ORF">GS551_05550</name>
    <name evidence="3" type="ORF">GS551_22855</name>
</gene>
<dbReference type="EMBL" id="WUYC01000001">
    <property type="protein sequence ID" value="MBM4713667.1"/>
    <property type="molecule type" value="Genomic_DNA"/>
</dbReference>
<accession>A0AAE3B9I7</accession>
<evidence type="ECO:0000313" key="2">
    <source>
        <dbReference type="EMBL" id="MBM4713667.1"/>
    </source>
</evidence>
<dbReference type="AlphaFoldDB" id="A0AAE3B9I7"/>
<evidence type="ECO:0000256" key="1">
    <source>
        <dbReference type="SAM" id="MobiDB-lite"/>
    </source>
</evidence>
<proteinExistence type="predicted"/>